<evidence type="ECO:0000256" key="1">
    <source>
        <dbReference type="SAM" id="SignalP"/>
    </source>
</evidence>
<dbReference type="Proteomes" id="UP000646365">
    <property type="component" value="Unassembled WGS sequence"/>
</dbReference>
<reference evidence="2" key="2">
    <citation type="submission" date="2020-09" db="EMBL/GenBank/DDBJ databases">
        <authorList>
            <person name="Sun Q."/>
            <person name="Zhou Y."/>
        </authorList>
    </citation>
    <scope>NUCLEOTIDE SEQUENCE</scope>
    <source>
        <strain evidence="2">CGMCC 1.15725</strain>
    </source>
</reference>
<accession>A0A8J2YWR5</accession>
<organism evidence="2 3">
    <name type="scientific">Aliidongia dinghuensis</name>
    <dbReference type="NCBI Taxonomy" id="1867774"/>
    <lineage>
        <taxon>Bacteria</taxon>
        <taxon>Pseudomonadati</taxon>
        <taxon>Pseudomonadota</taxon>
        <taxon>Alphaproteobacteria</taxon>
        <taxon>Rhodospirillales</taxon>
        <taxon>Dongiaceae</taxon>
        <taxon>Aliidongia</taxon>
    </lineage>
</organism>
<dbReference type="RefSeq" id="WP_189048281.1">
    <property type="nucleotide sequence ID" value="NZ_BMJQ01000009.1"/>
</dbReference>
<evidence type="ECO:0000313" key="3">
    <source>
        <dbReference type="Proteomes" id="UP000646365"/>
    </source>
</evidence>
<sequence>MRIFVATFIVLASLIFAPFALAKGSCCYHPPARVYVTGPTSFPGVVQPGQTATLNVGIVVSGGALTSVSVAPGGAFTLVSTDCSTAARTQCTAVVAFKPALGGNYSGAITGYAVGPYGKGNATAALSGAGYGENYAWDPPLSLSVAAGTRGSVQLALHSTGQTPLIVTSVNLSQAGAYLALGPNGCVAKPIAPGASCLVTIDYDASVVESEATSYPMYGTLSVVTPATATSAHGTVDITAIVPQGEGD</sequence>
<keyword evidence="1" id="KW-0732">Signal</keyword>
<proteinExistence type="predicted"/>
<protein>
    <recommendedName>
        <fullName evidence="4">Choice-of-anchor D domain-containing protein</fullName>
    </recommendedName>
</protein>
<evidence type="ECO:0000313" key="2">
    <source>
        <dbReference type="EMBL" id="GGF26949.1"/>
    </source>
</evidence>
<dbReference type="Gene3D" id="2.60.40.10">
    <property type="entry name" value="Immunoglobulins"/>
    <property type="match status" value="1"/>
</dbReference>
<gene>
    <name evidence="2" type="ORF">GCM10011611_36210</name>
</gene>
<dbReference type="InterPro" id="IPR013783">
    <property type="entry name" value="Ig-like_fold"/>
</dbReference>
<name>A0A8J2YWR5_9PROT</name>
<dbReference type="EMBL" id="BMJQ01000009">
    <property type="protein sequence ID" value="GGF26949.1"/>
    <property type="molecule type" value="Genomic_DNA"/>
</dbReference>
<comment type="caution">
    <text evidence="2">The sequence shown here is derived from an EMBL/GenBank/DDBJ whole genome shotgun (WGS) entry which is preliminary data.</text>
</comment>
<feature type="signal peptide" evidence="1">
    <location>
        <begin position="1"/>
        <end position="22"/>
    </location>
</feature>
<reference evidence="2" key="1">
    <citation type="journal article" date="2014" name="Int. J. Syst. Evol. Microbiol.">
        <title>Complete genome sequence of Corynebacterium casei LMG S-19264T (=DSM 44701T), isolated from a smear-ripened cheese.</title>
        <authorList>
            <consortium name="US DOE Joint Genome Institute (JGI-PGF)"/>
            <person name="Walter F."/>
            <person name="Albersmeier A."/>
            <person name="Kalinowski J."/>
            <person name="Ruckert C."/>
        </authorList>
    </citation>
    <scope>NUCLEOTIDE SEQUENCE</scope>
    <source>
        <strain evidence="2">CGMCC 1.15725</strain>
    </source>
</reference>
<keyword evidence="3" id="KW-1185">Reference proteome</keyword>
<feature type="chain" id="PRO_5035231648" description="Choice-of-anchor D domain-containing protein" evidence="1">
    <location>
        <begin position="23"/>
        <end position="248"/>
    </location>
</feature>
<evidence type="ECO:0008006" key="4">
    <source>
        <dbReference type="Google" id="ProtNLM"/>
    </source>
</evidence>
<dbReference type="AlphaFoldDB" id="A0A8J2YWR5"/>